<evidence type="ECO:0008006" key="3">
    <source>
        <dbReference type="Google" id="ProtNLM"/>
    </source>
</evidence>
<dbReference type="AlphaFoldDB" id="A0A9X2ZJV0"/>
<dbReference type="RefSeq" id="WP_264208132.1">
    <property type="nucleotide sequence ID" value="NZ_JAOZEW010000026.1"/>
</dbReference>
<sequence>MLKNILSLGGAQKLTKNEQKEINGGSVPTDGYCPIGMCQYAVNGPCRRESDRCI</sequence>
<organism evidence="1 2">
    <name type="scientific">Flavobacterium shii</name>
    <dbReference type="NCBI Taxonomy" id="2987687"/>
    <lineage>
        <taxon>Bacteria</taxon>
        <taxon>Pseudomonadati</taxon>
        <taxon>Bacteroidota</taxon>
        <taxon>Flavobacteriia</taxon>
        <taxon>Flavobacteriales</taxon>
        <taxon>Flavobacteriaceae</taxon>
        <taxon>Flavobacterium</taxon>
    </lineage>
</organism>
<dbReference type="EMBL" id="JAOZEW010000026">
    <property type="protein sequence ID" value="MCV9930051.1"/>
    <property type="molecule type" value="Genomic_DNA"/>
</dbReference>
<keyword evidence="2" id="KW-1185">Reference proteome</keyword>
<name>A0A9X2ZJV0_9FLAO</name>
<protein>
    <recommendedName>
        <fullName evidence="3">Bacteriocin-type signal sequence-containing protein</fullName>
    </recommendedName>
</protein>
<evidence type="ECO:0000313" key="1">
    <source>
        <dbReference type="EMBL" id="MCV9930051.1"/>
    </source>
</evidence>
<comment type="caution">
    <text evidence="1">The sequence shown here is derived from an EMBL/GenBank/DDBJ whole genome shotgun (WGS) entry which is preliminary data.</text>
</comment>
<proteinExistence type="predicted"/>
<gene>
    <name evidence="1" type="ORF">OIU83_20490</name>
</gene>
<evidence type="ECO:0000313" key="2">
    <source>
        <dbReference type="Proteomes" id="UP001151079"/>
    </source>
</evidence>
<reference evidence="1" key="1">
    <citation type="submission" date="2022-10" db="EMBL/GenBank/DDBJ databases">
        <title>Two novel species of Flavobacterium.</title>
        <authorList>
            <person name="Liu Q."/>
            <person name="Xin Y.-H."/>
        </authorList>
    </citation>
    <scope>NUCLEOTIDE SEQUENCE</scope>
    <source>
        <strain evidence="1">LS1R49</strain>
    </source>
</reference>
<accession>A0A9X2ZJV0</accession>
<dbReference type="Proteomes" id="UP001151079">
    <property type="component" value="Unassembled WGS sequence"/>
</dbReference>